<evidence type="ECO:0000313" key="12">
    <source>
        <dbReference type="EMBL" id="KAH7305328.1"/>
    </source>
</evidence>
<dbReference type="Pfam" id="PF00702">
    <property type="entry name" value="Hydrolase"/>
    <property type="match status" value="1"/>
</dbReference>
<keyword evidence="5 10" id="KW-0547">Nucleotide-binding</keyword>
<dbReference type="Gene3D" id="3.30.70.100">
    <property type="match status" value="2"/>
</dbReference>
<dbReference type="SUPFAM" id="SSF56784">
    <property type="entry name" value="HAD-like"/>
    <property type="match status" value="1"/>
</dbReference>
<dbReference type="InterPro" id="IPR044492">
    <property type="entry name" value="P_typ_ATPase_HD_dom"/>
</dbReference>
<evidence type="ECO:0000256" key="3">
    <source>
        <dbReference type="ARBA" id="ARBA00022692"/>
    </source>
</evidence>
<keyword evidence="8 10" id="KW-1133">Transmembrane helix</keyword>
<dbReference type="GO" id="GO:0055070">
    <property type="term" value="P:copper ion homeostasis"/>
    <property type="evidence" value="ECO:0007669"/>
    <property type="project" value="TreeGrafter"/>
</dbReference>
<dbReference type="InterPro" id="IPR006121">
    <property type="entry name" value="HMA_dom"/>
</dbReference>
<sequence length="1093" mass="117297">MAADTSYVRQRAAVTTSFLLSNFHCPTCVPAITEALRGLSHIGWISPNVVTSVVTVEHDPVLRIQEMEVALEEYGFDVSCVASDVLDCISDNGHARTTSCWSDWIASPRAASRPPKAQEHQIKLHLRNCEKCRTLGPAWDGVYKPSLDTAYSGSVDQLRKQAPSALVKESEDRGRKRATLAVEGMTCAVCVNAITDELRKQDWVSHVVVSLVSNSATVEFRDENRICHVVQVIEDLGYGATVDNIVDLDVQSQPRERTIHIALDGVYCERCPDRVARSLAGFGRQLKVDWEAPHIIKLCYVPEGPAFTVRQILAAIEATDPALSASIHHAPTLEERSREIQRQYQLHLLYRVILTGIICIPTFVIGVVFMSLVPDGVNQYLEAPWTSGISRMQIAGFIMATPVYFFAADIFHTRAIKEIMALWRHGSGTPIIQRFYRFGSMNTLMSLGTTIAYISSVAQMITAAVHPTLDSDNTSFYFDSVVFLTFFVLVGRLIESFSKARVGDAVEMLARLRQSTAILVDLQHGSESVIEADLLDWGDTVRVAHGASPPADGTIVQGQSTFDESSLTGESQPLKKKVGDQVFSGTINKAGPVVVQINSVAGKSMLDQIVDAVREGQTKRAPMEQIADTMVSHFVPVITLLAIVTWAVWMSLGLSGRLPPDWMDARSGGWVAWSLQFAIAVFVVACPCGLALAAPTAIFVGGGLAAKCGILAKGGGEAFEKASGVECIVFDKTGTLTLGGEPTVTDSEIFLNNVRSDDGVTEHDRLLAALKAVEINSSHPIAKAAVSFCASRTSATASVDNVVEIPGSGMRATCVSDTPFDIAVGNETLMEDLAVYIPPSATTLLQKWKTEAKSIALVATIVVTPSACTATLAAAFSISDPIRPESPAIIRALQSRGIAVWLLSGDNRTTADAVAARVGIAPNNVIAGVLPTQKAEKIAYLQSSLKARSGAELESATRRAKVAMVGDGINDAPALAIADVGIAIGSGADVAISSADFVLLNSDLHGVLNLLDLSRAVFRRIKFNFGWAVVYNCAAIPLAAGCLYPVMSGGNHVRLDPVWASLAMALSSISVVTSSLALRSRLPWVGFRPQSAE</sequence>
<dbReference type="Gene3D" id="2.70.150.10">
    <property type="entry name" value="Calcium-transporting ATPase, cytoplasmic transduction domain A"/>
    <property type="match status" value="1"/>
</dbReference>
<evidence type="ECO:0000256" key="7">
    <source>
        <dbReference type="ARBA" id="ARBA00022967"/>
    </source>
</evidence>
<dbReference type="EMBL" id="JAGPNK010000019">
    <property type="protein sequence ID" value="KAH7305328.1"/>
    <property type="molecule type" value="Genomic_DNA"/>
</dbReference>
<feature type="transmembrane region" description="Helical" evidence="10">
    <location>
        <begin position="1058"/>
        <end position="1078"/>
    </location>
</feature>
<dbReference type="OrthoDB" id="432719at2759"/>
<evidence type="ECO:0000259" key="11">
    <source>
        <dbReference type="PROSITE" id="PS50846"/>
    </source>
</evidence>
<dbReference type="FunFam" id="3.30.70.100:FF:000001">
    <property type="entry name" value="ATPase copper transporting beta"/>
    <property type="match status" value="1"/>
</dbReference>
<dbReference type="InterPro" id="IPR018303">
    <property type="entry name" value="ATPase_P-typ_P_site"/>
</dbReference>
<keyword evidence="6 10" id="KW-0067">ATP-binding</keyword>
<dbReference type="SFLD" id="SFLDG00002">
    <property type="entry name" value="C1.7:_P-type_atpase_like"/>
    <property type="match status" value="1"/>
</dbReference>
<dbReference type="InterPro" id="IPR036163">
    <property type="entry name" value="HMA_dom_sf"/>
</dbReference>
<feature type="transmembrane region" description="Helical" evidence="10">
    <location>
        <begin position="670"/>
        <end position="694"/>
    </location>
</feature>
<dbReference type="SFLD" id="SFLDS00003">
    <property type="entry name" value="Haloacid_Dehalogenase"/>
    <property type="match status" value="1"/>
</dbReference>
<evidence type="ECO:0000256" key="9">
    <source>
        <dbReference type="ARBA" id="ARBA00023136"/>
    </source>
</evidence>
<organism evidence="12 13">
    <name type="scientific">Stachybotrys elegans</name>
    <dbReference type="NCBI Taxonomy" id="80388"/>
    <lineage>
        <taxon>Eukaryota</taxon>
        <taxon>Fungi</taxon>
        <taxon>Dikarya</taxon>
        <taxon>Ascomycota</taxon>
        <taxon>Pezizomycotina</taxon>
        <taxon>Sordariomycetes</taxon>
        <taxon>Hypocreomycetidae</taxon>
        <taxon>Hypocreales</taxon>
        <taxon>Stachybotryaceae</taxon>
        <taxon>Stachybotrys</taxon>
    </lineage>
</organism>
<dbReference type="GO" id="GO:0016887">
    <property type="term" value="F:ATP hydrolysis activity"/>
    <property type="evidence" value="ECO:0007669"/>
    <property type="project" value="InterPro"/>
</dbReference>
<dbReference type="InterPro" id="IPR023299">
    <property type="entry name" value="ATPase_P-typ_cyto_dom_N"/>
</dbReference>
<dbReference type="InterPro" id="IPR027256">
    <property type="entry name" value="P-typ_ATPase_IB"/>
</dbReference>
<dbReference type="InterPro" id="IPR008250">
    <property type="entry name" value="ATPase_P-typ_transduc_dom_A_sf"/>
</dbReference>
<feature type="domain" description="HMA" evidence="11">
    <location>
        <begin position="176"/>
        <end position="241"/>
    </location>
</feature>
<proteinExistence type="inferred from homology"/>
<feature type="transmembrane region" description="Helical" evidence="10">
    <location>
        <begin position="630"/>
        <end position="650"/>
    </location>
</feature>
<dbReference type="InterPro" id="IPR023298">
    <property type="entry name" value="ATPase_P-typ_TM_dom_sf"/>
</dbReference>
<dbReference type="PROSITE" id="PS50846">
    <property type="entry name" value="HMA_2"/>
    <property type="match status" value="2"/>
</dbReference>
<evidence type="ECO:0000313" key="13">
    <source>
        <dbReference type="Proteomes" id="UP000813444"/>
    </source>
</evidence>
<dbReference type="GO" id="GO:0043682">
    <property type="term" value="F:P-type divalent copper transporter activity"/>
    <property type="evidence" value="ECO:0007669"/>
    <property type="project" value="TreeGrafter"/>
</dbReference>
<dbReference type="CDD" id="cd02094">
    <property type="entry name" value="P-type_ATPase_Cu-like"/>
    <property type="match status" value="1"/>
</dbReference>
<dbReference type="PANTHER" id="PTHR43520">
    <property type="entry name" value="ATP7, ISOFORM B"/>
    <property type="match status" value="1"/>
</dbReference>
<dbReference type="PROSITE" id="PS00154">
    <property type="entry name" value="ATPASE_E1_E2"/>
    <property type="match status" value="1"/>
</dbReference>
<dbReference type="SUPFAM" id="SSF81665">
    <property type="entry name" value="Calcium ATPase, transmembrane domain M"/>
    <property type="match status" value="1"/>
</dbReference>
<dbReference type="PRINTS" id="PR00119">
    <property type="entry name" value="CATATPASE"/>
</dbReference>
<accession>A0A8K0WKW6</accession>
<feature type="transmembrane region" description="Helical" evidence="10">
    <location>
        <begin position="444"/>
        <end position="464"/>
    </location>
</feature>
<dbReference type="Pfam" id="PF00122">
    <property type="entry name" value="E1-E2_ATPase"/>
    <property type="match status" value="1"/>
</dbReference>
<dbReference type="InterPro" id="IPR059000">
    <property type="entry name" value="ATPase_P-type_domA"/>
</dbReference>
<evidence type="ECO:0000256" key="1">
    <source>
        <dbReference type="ARBA" id="ARBA00004141"/>
    </source>
</evidence>
<feature type="transmembrane region" description="Helical" evidence="10">
    <location>
        <begin position="392"/>
        <end position="411"/>
    </location>
</feature>
<dbReference type="GO" id="GO:0005524">
    <property type="term" value="F:ATP binding"/>
    <property type="evidence" value="ECO:0007669"/>
    <property type="project" value="UniProtKB-UniRule"/>
</dbReference>
<dbReference type="Gene3D" id="3.40.50.1000">
    <property type="entry name" value="HAD superfamily/HAD-like"/>
    <property type="match status" value="1"/>
</dbReference>
<feature type="domain" description="HMA" evidence="11">
    <location>
        <begin position="14"/>
        <end position="79"/>
    </location>
</feature>
<dbReference type="InterPro" id="IPR023214">
    <property type="entry name" value="HAD_sf"/>
</dbReference>
<dbReference type="CDD" id="cd00371">
    <property type="entry name" value="HMA"/>
    <property type="match status" value="2"/>
</dbReference>
<comment type="subcellular location">
    <subcellularLocation>
        <location evidence="1">Membrane</location>
        <topology evidence="1">Multi-pass membrane protein</topology>
    </subcellularLocation>
</comment>
<dbReference type="SUPFAM" id="SSF55008">
    <property type="entry name" value="HMA, heavy metal-associated domain"/>
    <property type="match status" value="2"/>
</dbReference>
<dbReference type="FunFam" id="2.70.150.10:FF:000068">
    <property type="entry name" value="Copper resistance-associated P-type ATPase"/>
    <property type="match status" value="1"/>
</dbReference>
<dbReference type="PANTHER" id="PTHR43520:SF32">
    <property type="entry name" value="COPPER RESISTANCE P-TYPE ATPASE (EUROFUNG)"/>
    <property type="match status" value="1"/>
</dbReference>
<comment type="caution">
    <text evidence="12">The sequence shown here is derived from an EMBL/GenBank/DDBJ whole genome shotgun (WGS) entry which is preliminary data.</text>
</comment>
<gene>
    <name evidence="12" type="ORF">B0I35DRAFT_444338</name>
</gene>
<dbReference type="Proteomes" id="UP000813444">
    <property type="component" value="Unassembled WGS sequence"/>
</dbReference>
<evidence type="ECO:0000256" key="5">
    <source>
        <dbReference type="ARBA" id="ARBA00022741"/>
    </source>
</evidence>
<keyword evidence="13" id="KW-1185">Reference proteome</keyword>
<feature type="transmembrane region" description="Helical" evidence="10">
    <location>
        <begin position="476"/>
        <end position="494"/>
    </location>
</feature>
<dbReference type="GO" id="GO:0016020">
    <property type="term" value="C:membrane"/>
    <property type="evidence" value="ECO:0007669"/>
    <property type="project" value="UniProtKB-SubCell"/>
</dbReference>
<feature type="transmembrane region" description="Helical" evidence="10">
    <location>
        <begin position="1025"/>
        <end position="1046"/>
    </location>
</feature>
<name>A0A8K0WKW6_9HYPO</name>
<dbReference type="SFLD" id="SFLDF00027">
    <property type="entry name" value="p-type_atpase"/>
    <property type="match status" value="1"/>
</dbReference>
<comment type="similarity">
    <text evidence="2 10">Belongs to the cation transport ATPase (P-type) (TC 3.A.3) family. Type IB subfamily.</text>
</comment>
<dbReference type="NCBIfam" id="TIGR01494">
    <property type="entry name" value="ATPase_P-type"/>
    <property type="match status" value="2"/>
</dbReference>
<dbReference type="Pfam" id="PF00403">
    <property type="entry name" value="HMA"/>
    <property type="match status" value="1"/>
</dbReference>
<dbReference type="InterPro" id="IPR001757">
    <property type="entry name" value="P_typ_ATPase"/>
</dbReference>
<keyword evidence="7" id="KW-1278">Translocase</keyword>
<dbReference type="InterPro" id="IPR036412">
    <property type="entry name" value="HAD-like_sf"/>
</dbReference>
<keyword evidence="4 10" id="KW-0479">Metal-binding</keyword>
<evidence type="ECO:0000256" key="6">
    <source>
        <dbReference type="ARBA" id="ARBA00022840"/>
    </source>
</evidence>
<dbReference type="SUPFAM" id="SSF81653">
    <property type="entry name" value="Calcium ATPase, transduction domain A"/>
    <property type="match status" value="1"/>
</dbReference>
<dbReference type="GO" id="GO:0005507">
    <property type="term" value="F:copper ion binding"/>
    <property type="evidence" value="ECO:0007669"/>
    <property type="project" value="TreeGrafter"/>
</dbReference>
<dbReference type="AlphaFoldDB" id="A0A8K0WKW6"/>
<dbReference type="Gene3D" id="3.40.1110.10">
    <property type="entry name" value="Calcium-transporting ATPase, cytoplasmic domain N"/>
    <property type="match status" value="1"/>
</dbReference>
<evidence type="ECO:0000256" key="4">
    <source>
        <dbReference type="ARBA" id="ARBA00022723"/>
    </source>
</evidence>
<evidence type="ECO:0000256" key="10">
    <source>
        <dbReference type="RuleBase" id="RU362081"/>
    </source>
</evidence>
<keyword evidence="3 10" id="KW-0812">Transmembrane</keyword>
<evidence type="ECO:0000256" key="2">
    <source>
        <dbReference type="ARBA" id="ARBA00006024"/>
    </source>
</evidence>
<dbReference type="PRINTS" id="PR00120">
    <property type="entry name" value="HATPASE"/>
</dbReference>
<protein>
    <recommendedName>
        <fullName evidence="11">HMA domain-containing protein</fullName>
    </recommendedName>
</protein>
<keyword evidence="9 10" id="KW-0472">Membrane</keyword>
<feature type="transmembrane region" description="Helical" evidence="10">
    <location>
        <begin position="348"/>
        <end position="372"/>
    </location>
</feature>
<reference evidence="12" key="1">
    <citation type="journal article" date="2021" name="Nat. Commun.">
        <title>Genetic determinants of endophytism in the Arabidopsis root mycobiome.</title>
        <authorList>
            <person name="Mesny F."/>
            <person name="Miyauchi S."/>
            <person name="Thiergart T."/>
            <person name="Pickel B."/>
            <person name="Atanasova L."/>
            <person name="Karlsson M."/>
            <person name="Huettel B."/>
            <person name="Barry K.W."/>
            <person name="Haridas S."/>
            <person name="Chen C."/>
            <person name="Bauer D."/>
            <person name="Andreopoulos W."/>
            <person name="Pangilinan J."/>
            <person name="LaButti K."/>
            <person name="Riley R."/>
            <person name="Lipzen A."/>
            <person name="Clum A."/>
            <person name="Drula E."/>
            <person name="Henrissat B."/>
            <person name="Kohler A."/>
            <person name="Grigoriev I.V."/>
            <person name="Martin F.M."/>
            <person name="Hacquard S."/>
        </authorList>
    </citation>
    <scope>NUCLEOTIDE SEQUENCE</scope>
    <source>
        <strain evidence="12">MPI-CAGE-CH-0235</strain>
    </source>
</reference>
<dbReference type="NCBIfam" id="TIGR01525">
    <property type="entry name" value="ATPase-IB_hvy"/>
    <property type="match status" value="1"/>
</dbReference>
<evidence type="ECO:0000256" key="8">
    <source>
        <dbReference type="ARBA" id="ARBA00022989"/>
    </source>
</evidence>